<protein>
    <submittedName>
        <fullName evidence="1">Winged helix-turn-helix transcriptional regulator</fullName>
    </submittedName>
</protein>
<organism evidence="1 2">
    <name type="scientific">Exilibacterium tricleocarpae</name>
    <dbReference type="NCBI Taxonomy" id="2591008"/>
    <lineage>
        <taxon>Bacteria</taxon>
        <taxon>Pseudomonadati</taxon>
        <taxon>Pseudomonadota</taxon>
        <taxon>Gammaproteobacteria</taxon>
        <taxon>Cellvibrionales</taxon>
        <taxon>Cellvibrionaceae</taxon>
        <taxon>Exilibacterium</taxon>
    </lineage>
</organism>
<dbReference type="InterPro" id="IPR036390">
    <property type="entry name" value="WH_DNA-bd_sf"/>
</dbReference>
<evidence type="ECO:0000313" key="2">
    <source>
        <dbReference type="Proteomes" id="UP000319732"/>
    </source>
</evidence>
<dbReference type="AlphaFoldDB" id="A0A545TBB6"/>
<accession>A0A545TBB6</accession>
<dbReference type="InterPro" id="IPR011991">
    <property type="entry name" value="ArsR-like_HTH"/>
</dbReference>
<proteinExistence type="predicted"/>
<reference evidence="1 2" key="1">
    <citation type="submission" date="2019-06" db="EMBL/GenBank/DDBJ databases">
        <title>Whole genome sequence for Cellvibrionaceae sp. R142.</title>
        <authorList>
            <person name="Wang G."/>
        </authorList>
    </citation>
    <scope>NUCLEOTIDE SEQUENCE [LARGE SCALE GENOMIC DNA]</scope>
    <source>
        <strain evidence="1 2">R142</strain>
    </source>
</reference>
<evidence type="ECO:0000313" key="1">
    <source>
        <dbReference type="EMBL" id="TQV74508.1"/>
    </source>
</evidence>
<dbReference type="GO" id="GO:0006355">
    <property type="term" value="P:regulation of DNA-templated transcription"/>
    <property type="evidence" value="ECO:0007669"/>
    <property type="project" value="UniProtKB-ARBA"/>
</dbReference>
<dbReference type="RefSeq" id="WP_142905329.1">
    <property type="nucleotide sequence ID" value="NZ_ML660096.1"/>
</dbReference>
<dbReference type="EMBL" id="VHSG01000016">
    <property type="protein sequence ID" value="TQV74508.1"/>
    <property type="molecule type" value="Genomic_DNA"/>
</dbReference>
<name>A0A545TBB6_9GAMM</name>
<comment type="caution">
    <text evidence="1">The sequence shown here is derived from an EMBL/GenBank/DDBJ whole genome shotgun (WGS) entry which is preliminary data.</text>
</comment>
<gene>
    <name evidence="1" type="ORF">FKG94_15940</name>
</gene>
<sequence>MFVLKGILRAESQEKILLYLLVRERGYGKGIADFYGIALTPVQKQLQRLEDDGVVASQPLGGMRQFRLNPRYPFIAPLKELLKQALASYPTDLARELAMDRRRPRKAGKAVNLVRETKS</sequence>
<dbReference type="CDD" id="cd00090">
    <property type="entry name" value="HTH_ARSR"/>
    <property type="match status" value="1"/>
</dbReference>
<dbReference type="Proteomes" id="UP000319732">
    <property type="component" value="Unassembled WGS sequence"/>
</dbReference>
<dbReference type="SUPFAM" id="SSF46785">
    <property type="entry name" value="Winged helix' DNA-binding domain"/>
    <property type="match status" value="1"/>
</dbReference>
<keyword evidence="2" id="KW-1185">Reference proteome</keyword>
<dbReference type="OrthoDB" id="5738144at2"/>